<feature type="non-terminal residue" evidence="3">
    <location>
        <position position="51"/>
    </location>
</feature>
<evidence type="ECO:0000313" key="4">
    <source>
        <dbReference type="Proteomes" id="UP000678393"/>
    </source>
</evidence>
<keyword evidence="1" id="KW-1015">Disulfide bond</keyword>
<sequence length="51" mass="5269">SALRVVGGDEVKPGAWPWMAGLHGGSGEAFYCGATIIDPQWILTAGHCVGE</sequence>
<dbReference type="OrthoDB" id="6155506at2759"/>
<comment type="caution">
    <text evidence="3">The sequence shown here is derived from an EMBL/GenBank/DDBJ whole genome shotgun (WGS) entry which is preliminary data.</text>
</comment>
<keyword evidence="4" id="KW-1185">Reference proteome</keyword>
<dbReference type="InterPro" id="IPR043504">
    <property type="entry name" value="Peptidase_S1_PA_chymotrypsin"/>
</dbReference>
<dbReference type="PROSITE" id="PS50240">
    <property type="entry name" value="TRYPSIN_DOM"/>
    <property type="match status" value="1"/>
</dbReference>
<feature type="non-terminal residue" evidence="3">
    <location>
        <position position="1"/>
    </location>
</feature>
<dbReference type="Pfam" id="PF00089">
    <property type="entry name" value="Trypsin"/>
    <property type="match status" value="1"/>
</dbReference>
<name>A0A8S3ZEZ5_9EUPU</name>
<dbReference type="PANTHER" id="PTHR24252:SF7">
    <property type="entry name" value="HYALIN"/>
    <property type="match status" value="1"/>
</dbReference>
<evidence type="ECO:0000256" key="1">
    <source>
        <dbReference type="ARBA" id="ARBA00023157"/>
    </source>
</evidence>
<reference evidence="3" key="1">
    <citation type="submission" date="2021-04" db="EMBL/GenBank/DDBJ databases">
        <authorList>
            <consortium name="Molecular Ecology Group"/>
        </authorList>
    </citation>
    <scope>NUCLEOTIDE SEQUENCE</scope>
</reference>
<dbReference type="InterPro" id="IPR018114">
    <property type="entry name" value="TRYPSIN_HIS"/>
</dbReference>
<dbReference type="AlphaFoldDB" id="A0A8S3ZEZ5"/>
<accession>A0A8S3ZEZ5</accession>
<dbReference type="InterPro" id="IPR009003">
    <property type="entry name" value="Peptidase_S1_PA"/>
</dbReference>
<proteinExistence type="predicted"/>
<dbReference type="EMBL" id="CAJHNH020002935">
    <property type="protein sequence ID" value="CAG5128124.1"/>
    <property type="molecule type" value="Genomic_DNA"/>
</dbReference>
<gene>
    <name evidence="3" type="ORF">CUNI_LOCUS13682</name>
</gene>
<organism evidence="3 4">
    <name type="scientific">Candidula unifasciata</name>
    <dbReference type="NCBI Taxonomy" id="100452"/>
    <lineage>
        <taxon>Eukaryota</taxon>
        <taxon>Metazoa</taxon>
        <taxon>Spiralia</taxon>
        <taxon>Lophotrochozoa</taxon>
        <taxon>Mollusca</taxon>
        <taxon>Gastropoda</taxon>
        <taxon>Heterobranchia</taxon>
        <taxon>Euthyneura</taxon>
        <taxon>Panpulmonata</taxon>
        <taxon>Eupulmonata</taxon>
        <taxon>Stylommatophora</taxon>
        <taxon>Helicina</taxon>
        <taxon>Helicoidea</taxon>
        <taxon>Geomitridae</taxon>
        <taxon>Candidula</taxon>
    </lineage>
</organism>
<protein>
    <recommendedName>
        <fullName evidence="2">Peptidase S1 domain-containing protein</fullName>
    </recommendedName>
</protein>
<dbReference type="PANTHER" id="PTHR24252">
    <property type="entry name" value="ACROSIN-RELATED"/>
    <property type="match status" value="1"/>
</dbReference>
<evidence type="ECO:0000313" key="3">
    <source>
        <dbReference type="EMBL" id="CAG5128124.1"/>
    </source>
</evidence>
<dbReference type="PROSITE" id="PS00134">
    <property type="entry name" value="TRYPSIN_HIS"/>
    <property type="match status" value="1"/>
</dbReference>
<dbReference type="Proteomes" id="UP000678393">
    <property type="component" value="Unassembled WGS sequence"/>
</dbReference>
<dbReference type="InterPro" id="IPR001254">
    <property type="entry name" value="Trypsin_dom"/>
</dbReference>
<dbReference type="Gene3D" id="2.40.10.10">
    <property type="entry name" value="Trypsin-like serine proteases"/>
    <property type="match status" value="1"/>
</dbReference>
<dbReference type="GO" id="GO:0004252">
    <property type="term" value="F:serine-type endopeptidase activity"/>
    <property type="evidence" value="ECO:0007669"/>
    <property type="project" value="InterPro"/>
</dbReference>
<evidence type="ECO:0000259" key="2">
    <source>
        <dbReference type="PROSITE" id="PS50240"/>
    </source>
</evidence>
<feature type="domain" description="Peptidase S1" evidence="2">
    <location>
        <begin position="5"/>
        <end position="51"/>
    </location>
</feature>
<dbReference type="GO" id="GO:0006508">
    <property type="term" value="P:proteolysis"/>
    <property type="evidence" value="ECO:0007669"/>
    <property type="project" value="InterPro"/>
</dbReference>
<dbReference type="SUPFAM" id="SSF50494">
    <property type="entry name" value="Trypsin-like serine proteases"/>
    <property type="match status" value="1"/>
</dbReference>